<keyword evidence="3 6" id="KW-0274">FAD</keyword>
<comment type="caution">
    <text evidence="10">The sequence shown here is derived from an EMBL/GenBank/DDBJ whole genome shotgun (WGS) entry which is preliminary data.</text>
</comment>
<feature type="domain" description="FAD-binding PCMH-type" evidence="9">
    <location>
        <begin position="86"/>
        <end position="265"/>
    </location>
</feature>
<accession>R4YXG9</accession>
<feature type="binding site" evidence="6">
    <location>
        <begin position="249"/>
        <end position="255"/>
    </location>
    <ligand>
        <name>FAD</name>
        <dbReference type="ChEBI" id="CHEBI:57692"/>
    </ligand>
</feature>
<keyword evidence="11" id="KW-1185">Reference proteome</keyword>
<keyword evidence="2" id="KW-0285">Flavoprotein</keyword>
<dbReference type="SUPFAM" id="SSF56176">
    <property type="entry name" value="FAD-binding/transporter-associated domain-like"/>
    <property type="match status" value="1"/>
</dbReference>
<dbReference type="Pfam" id="PF02913">
    <property type="entry name" value="FAD-oxidase_C"/>
    <property type="match status" value="1"/>
</dbReference>
<dbReference type="eggNOG" id="COG0277">
    <property type="taxonomic scope" value="Bacteria"/>
</dbReference>
<evidence type="ECO:0000256" key="4">
    <source>
        <dbReference type="ARBA" id="ARBA00023002"/>
    </source>
</evidence>
<proteinExistence type="inferred from homology"/>
<dbReference type="Gene3D" id="3.40.462.40">
    <property type="entry name" value="FAD-linked oxidase, cap domain/gating helix"/>
    <property type="match status" value="1"/>
</dbReference>
<dbReference type="InterPro" id="IPR004113">
    <property type="entry name" value="FAD-bd_oxidored_4_C"/>
</dbReference>
<feature type="active site" description="Proton donor/acceptor" evidence="5">
    <location>
        <position position="424"/>
    </location>
</feature>
<dbReference type="GO" id="GO:0008609">
    <property type="term" value="F:alkylglycerone-phosphate synthase activity"/>
    <property type="evidence" value="ECO:0007669"/>
    <property type="project" value="InterPro"/>
</dbReference>
<dbReference type="Pfam" id="PF01565">
    <property type="entry name" value="FAD_binding_4"/>
    <property type="match status" value="1"/>
</dbReference>
<gene>
    <name evidence="10" type="ORF">BN381_170035</name>
</gene>
<evidence type="ECO:0000256" key="5">
    <source>
        <dbReference type="PIRSR" id="PIRSR625650-1"/>
    </source>
</evidence>
<dbReference type="InterPro" id="IPR016164">
    <property type="entry name" value="FAD-linked_Oxase-like_C"/>
</dbReference>
<dbReference type="PANTHER" id="PTHR46568">
    <property type="entry name" value="ALKYLDIHYDROXYACETONEPHOSPHATE SYNTHASE, PEROXISOMAL"/>
    <property type="match status" value="1"/>
</dbReference>
<dbReference type="STRING" id="1229780.BN381_170035"/>
<dbReference type="InterPro" id="IPR006094">
    <property type="entry name" value="Oxid_FAD_bind_N"/>
</dbReference>
<feature type="region of interest" description="Disordered" evidence="8">
    <location>
        <begin position="497"/>
        <end position="520"/>
    </location>
</feature>
<evidence type="ECO:0000256" key="7">
    <source>
        <dbReference type="PIRSR" id="PIRSR625650-4"/>
    </source>
</evidence>
<dbReference type="GO" id="GO:0008610">
    <property type="term" value="P:lipid biosynthetic process"/>
    <property type="evidence" value="ECO:0007669"/>
    <property type="project" value="InterPro"/>
</dbReference>
<organism evidence="10 11">
    <name type="scientific">Candidatus Neomicrothrix parvicella RN1</name>
    <dbReference type="NCBI Taxonomy" id="1229780"/>
    <lineage>
        <taxon>Bacteria</taxon>
        <taxon>Bacillati</taxon>
        <taxon>Actinomycetota</taxon>
        <taxon>Acidimicrobiia</taxon>
        <taxon>Acidimicrobiales</taxon>
        <taxon>Microthrixaceae</taxon>
        <taxon>Candidatus Neomicrothrix</taxon>
    </lineage>
</organism>
<dbReference type="Proteomes" id="UP000018291">
    <property type="component" value="Unassembled WGS sequence"/>
</dbReference>
<dbReference type="HOGENOM" id="CLU_017779_2_3_11"/>
<feature type="site" description="Important for enzyme activity" evidence="7">
    <location>
        <position position="300"/>
    </location>
</feature>
<dbReference type="PROSITE" id="PS51387">
    <property type="entry name" value="FAD_PCMH"/>
    <property type="match status" value="1"/>
</dbReference>
<dbReference type="PANTHER" id="PTHR46568:SF1">
    <property type="entry name" value="ALKYLDIHYDROXYACETONEPHOSPHATE SYNTHASE, PEROXISOMAL"/>
    <property type="match status" value="1"/>
</dbReference>
<dbReference type="InterPro" id="IPR016167">
    <property type="entry name" value="FAD-bd_PCMH_sub1"/>
</dbReference>
<dbReference type="Gene3D" id="3.30.43.10">
    <property type="entry name" value="Uridine Diphospho-n-acetylenolpyruvylglucosamine Reductase, domain 2"/>
    <property type="match status" value="1"/>
</dbReference>
<dbReference type="Gene3D" id="3.30.70.3450">
    <property type="match status" value="1"/>
</dbReference>
<dbReference type="RefSeq" id="WP_012225248.1">
    <property type="nucleotide sequence ID" value="NZ_HG422565.1"/>
</dbReference>
<dbReference type="InterPro" id="IPR016166">
    <property type="entry name" value="FAD-bd_PCMH"/>
</dbReference>
<dbReference type="EMBL" id="CANL01000009">
    <property type="protein sequence ID" value="CCM63114.1"/>
    <property type="molecule type" value="Genomic_DNA"/>
</dbReference>
<comment type="cofactor">
    <cofactor evidence="6">
        <name>FAD</name>
        <dbReference type="ChEBI" id="CHEBI:57692"/>
    </cofactor>
</comment>
<name>R4YXG9_9ACTN</name>
<sequence length="520" mass="53241">MTQRLQLTPPAAPLPLGTGAPTPGIALAGDPAEAASRFGLESPLPDGFVEILGATGVEVDVTPAVLAEHSRDWWPIGLVWATEGQVPALAGAVARPTDVDGVVAVVRACATHGVALTVTGGRSGVLGASVPLLGGVALDMCGLAGISAVDATSGIVSVLPGTFGDVFEDDLRRSHHLTVGHWPQSMALSTVGGWVACRGAGQYSTRYGKIEDLVVGLDVVLADGTLIHTGGAPRAAHGPDLTQLFVGSEGTLGIIVGVHLRARPLPPAEGRAAYSFTTFDAALAAMRRTVQRGATPAVLRLYDATEADRGFGTGDVALLLALDEGDPAIVAATLGVLDEEAIEQGATAADVALVERWMQRRNNVAELEDLVGKGFVVDTMEISAPWSVLGDLARNVVEALQGVDGTLVASTHQSHSYLDGGCLYFTFAGGVEPAERTAYHARAWEVATRTVLEGGGSLSHHHGVGIGRAPFMDQALGGGFAVLQAIKSALDPTGLLNPGGLGLGPVPRETDVAPTGDARG</sequence>
<dbReference type="InterPro" id="IPR016169">
    <property type="entry name" value="FAD-bd_PCMH_sub2"/>
</dbReference>
<protein>
    <submittedName>
        <fullName evidence="10">Putative FAD linked oxidase domain-containing protein</fullName>
    </submittedName>
</protein>
<dbReference type="SUPFAM" id="SSF55103">
    <property type="entry name" value="FAD-linked oxidases, C-terminal domain"/>
    <property type="match status" value="1"/>
</dbReference>
<dbReference type="AlphaFoldDB" id="R4YXG9"/>
<evidence type="ECO:0000256" key="1">
    <source>
        <dbReference type="ARBA" id="ARBA00008000"/>
    </source>
</evidence>
<dbReference type="GO" id="GO:0071949">
    <property type="term" value="F:FAD binding"/>
    <property type="evidence" value="ECO:0007669"/>
    <property type="project" value="InterPro"/>
</dbReference>
<dbReference type="GO" id="GO:0016491">
    <property type="term" value="F:oxidoreductase activity"/>
    <property type="evidence" value="ECO:0007669"/>
    <property type="project" value="UniProtKB-KW"/>
</dbReference>
<evidence type="ECO:0000313" key="11">
    <source>
        <dbReference type="Proteomes" id="UP000018291"/>
    </source>
</evidence>
<evidence type="ECO:0000256" key="2">
    <source>
        <dbReference type="ARBA" id="ARBA00022630"/>
    </source>
</evidence>
<dbReference type="Gene3D" id="3.30.465.10">
    <property type="match status" value="1"/>
</dbReference>
<dbReference type="InterPro" id="IPR036318">
    <property type="entry name" value="FAD-bd_PCMH-like_sf"/>
</dbReference>
<reference evidence="10 11" key="1">
    <citation type="journal article" date="2013" name="ISME J.">
        <title>Metabolic model for the filamentous 'Candidatus Microthrix parvicella' based on genomic and metagenomic analyses.</title>
        <authorList>
            <person name="Jon McIlroy S."/>
            <person name="Kristiansen R."/>
            <person name="Albertsen M."/>
            <person name="Michael Karst S."/>
            <person name="Rossetti S."/>
            <person name="Lund Nielsen J."/>
            <person name="Tandoi V."/>
            <person name="James Seviour R."/>
            <person name="Nielsen P.H."/>
        </authorList>
    </citation>
    <scope>NUCLEOTIDE SEQUENCE [LARGE SCALE GENOMIC DNA]</scope>
    <source>
        <strain evidence="10 11">RN1</strain>
    </source>
</reference>
<comment type="similarity">
    <text evidence="1">Belongs to the FAD-binding oxidoreductase/transferase type 4 family.</text>
</comment>
<evidence type="ECO:0000256" key="3">
    <source>
        <dbReference type="ARBA" id="ARBA00022827"/>
    </source>
</evidence>
<dbReference type="Gene3D" id="1.10.45.10">
    <property type="entry name" value="Vanillyl-alcohol Oxidase, Chain A, domain 4"/>
    <property type="match status" value="1"/>
</dbReference>
<evidence type="ECO:0000256" key="8">
    <source>
        <dbReference type="SAM" id="MobiDB-lite"/>
    </source>
</evidence>
<dbReference type="InterPro" id="IPR016171">
    <property type="entry name" value="Vanillyl_alc_oxidase_C-sub2"/>
</dbReference>
<dbReference type="InterPro" id="IPR025650">
    <property type="entry name" value="Alkyl-DHAP_Synthase"/>
</dbReference>
<evidence type="ECO:0000256" key="6">
    <source>
        <dbReference type="PIRSR" id="PIRSR625650-3"/>
    </source>
</evidence>
<evidence type="ECO:0000259" key="9">
    <source>
        <dbReference type="PROSITE" id="PS51387"/>
    </source>
</evidence>
<evidence type="ECO:0000313" key="10">
    <source>
        <dbReference type="EMBL" id="CCM63114.1"/>
    </source>
</evidence>
<keyword evidence="4" id="KW-0560">Oxidoreductase</keyword>